<dbReference type="Pfam" id="PF13432">
    <property type="entry name" value="TPR_16"/>
    <property type="match status" value="1"/>
</dbReference>
<feature type="repeat" description="TPR" evidence="1">
    <location>
        <begin position="246"/>
        <end position="279"/>
    </location>
</feature>
<gene>
    <name evidence="3" type="ORF">E6K75_03795</name>
</gene>
<organism evidence="3 4">
    <name type="scientific">Eiseniibacteriota bacterium</name>
    <dbReference type="NCBI Taxonomy" id="2212470"/>
    <lineage>
        <taxon>Bacteria</taxon>
        <taxon>Candidatus Eiseniibacteriota</taxon>
    </lineage>
</organism>
<proteinExistence type="predicted"/>
<dbReference type="InterPro" id="IPR019734">
    <property type="entry name" value="TPR_rpt"/>
</dbReference>
<accession>A0A538T7X7</accession>
<protein>
    <submittedName>
        <fullName evidence="3">Tetratricopeptide repeat protein</fullName>
    </submittedName>
</protein>
<comment type="caution">
    <text evidence="3">The sequence shown here is derived from an EMBL/GenBank/DDBJ whole genome shotgun (WGS) entry which is preliminary data.</text>
</comment>
<dbReference type="SMART" id="SM00028">
    <property type="entry name" value="TPR"/>
    <property type="match status" value="3"/>
</dbReference>
<dbReference type="AlphaFoldDB" id="A0A538T7X7"/>
<evidence type="ECO:0000256" key="2">
    <source>
        <dbReference type="SAM" id="MobiDB-lite"/>
    </source>
</evidence>
<feature type="repeat" description="TPR" evidence="1">
    <location>
        <begin position="280"/>
        <end position="313"/>
    </location>
</feature>
<sequence length="431" mass="46415">MEQAAAFVTTHDAAVDAVAREATRTVALMETGTFGNRNVDFAAALFDALGTLGIAYVPDPNNPYETISGTPKAVDTVSYPRETLKRRTGDCDDTSVLLAALLGNVGIRTELVDVPGHLFVLASTGLHERNRLALGLDESRYSVHDEELWIPIETTALGKGFPEAWKSGMDSYSSWASRDRVALVDITDAQSRYAPAELPGSAEVPQLDGKAFEARLTRDLGVLATWRSDFMESRYKDTRQGLETTPAALNEVAHMYFFAGKMDEARQALEQALAKEPGSPAILNNLGDVEAAQGELAKAADRYSQALATDKSDSGVWLNLGLARYAAGDSTGSDKALAWGIELSGGYEAACALLGLPVGETSTREGTKKMSAEEARQLLKEALRKVPAGSSRPPANTMSKPSEPARRWTSRIAAGRGADRVELSDLLYWKK</sequence>
<evidence type="ECO:0000256" key="1">
    <source>
        <dbReference type="PROSITE-ProRule" id="PRU00339"/>
    </source>
</evidence>
<dbReference type="PROSITE" id="PS50005">
    <property type="entry name" value="TPR"/>
    <property type="match status" value="2"/>
</dbReference>
<dbReference type="Gene3D" id="3.10.620.30">
    <property type="match status" value="1"/>
</dbReference>
<dbReference type="SUPFAM" id="SSF48452">
    <property type="entry name" value="TPR-like"/>
    <property type="match status" value="1"/>
</dbReference>
<feature type="region of interest" description="Disordered" evidence="2">
    <location>
        <begin position="385"/>
        <end position="408"/>
    </location>
</feature>
<keyword evidence="1" id="KW-0802">TPR repeat</keyword>
<dbReference type="EMBL" id="VBOV01000096">
    <property type="protein sequence ID" value="TMQ59624.1"/>
    <property type="molecule type" value="Genomic_DNA"/>
</dbReference>
<dbReference type="Proteomes" id="UP000320913">
    <property type="component" value="Unassembled WGS sequence"/>
</dbReference>
<evidence type="ECO:0000313" key="3">
    <source>
        <dbReference type="EMBL" id="TMQ59624.1"/>
    </source>
</evidence>
<dbReference type="Gene3D" id="1.25.40.10">
    <property type="entry name" value="Tetratricopeptide repeat domain"/>
    <property type="match status" value="1"/>
</dbReference>
<name>A0A538T7X7_UNCEI</name>
<evidence type="ECO:0000313" key="4">
    <source>
        <dbReference type="Proteomes" id="UP000320913"/>
    </source>
</evidence>
<reference evidence="3 4" key="1">
    <citation type="journal article" date="2019" name="Nat. Microbiol.">
        <title>Mediterranean grassland soil C-N compound turnover is dependent on rainfall and depth, and is mediated by genomically divergent microorganisms.</title>
        <authorList>
            <person name="Diamond S."/>
            <person name="Andeer P.F."/>
            <person name="Li Z."/>
            <person name="Crits-Christoph A."/>
            <person name="Burstein D."/>
            <person name="Anantharaman K."/>
            <person name="Lane K.R."/>
            <person name="Thomas B.C."/>
            <person name="Pan C."/>
            <person name="Northen T.R."/>
            <person name="Banfield J.F."/>
        </authorList>
    </citation>
    <scope>NUCLEOTIDE SEQUENCE [LARGE SCALE GENOMIC DNA]</scope>
    <source>
        <strain evidence="3">WS_5</strain>
    </source>
</reference>
<dbReference type="InterPro" id="IPR011990">
    <property type="entry name" value="TPR-like_helical_dom_sf"/>
</dbReference>